<dbReference type="InterPro" id="IPR003594">
    <property type="entry name" value="HATPase_dom"/>
</dbReference>
<dbReference type="AlphaFoldDB" id="A0A1I7G3X2"/>
<keyword evidence="10 12" id="KW-1133">Transmembrane helix</keyword>
<comment type="catalytic activity">
    <reaction evidence="1">
        <text>ATP + protein L-histidine = ADP + protein N-phospho-L-histidine.</text>
        <dbReference type="EC" id="2.7.13.3"/>
    </reaction>
</comment>
<evidence type="ECO:0000256" key="3">
    <source>
        <dbReference type="ARBA" id="ARBA00012438"/>
    </source>
</evidence>
<keyword evidence="6 12" id="KW-0812">Transmembrane</keyword>
<keyword evidence="8 15" id="KW-0418">Kinase</keyword>
<evidence type="ECO:0000256" key="11">
    <source>
        <dbReference type="ARBA" id="ARBA00023012"/>
    </source>
</evidence>
<dbReference type="Gene3D" id="3.30.565.10">
    <property type="entry name" value="Histidine kinase-like ATPase, C-terminal domain"/>
    <property type="match status" value="1"/>
</dbReference>
<dbReference type="InterPro" id="IPR003660">
    <property type="entry name" value="HAMP_dom"/>
</dbReference>
<dbReference type="GO" id="GO:0005886">
    <property type="term" value="C:plasma membrane"/>
    <property type="evidence" value="ECO:0007669"/>
    <property type="project" value="TreeGrafter"/>
</dbReference>
<name>A0A1I7G3X2_9BURK</name>
<evidence type="ECO:0000256" key="12">
    <source>
        <dbReference type="SAM" id="Phobius"/>
    </source>
</evidence>
<evidence type="ECO:0000256" key="9">
    <source>
        <dbReference type="ARBA" id="ARBA00022840"/>
    </source>
</evidence>
<feature type="domain" description="HAMP" evidence="14">
    <location>
        <begin position="182"/>
        <end position="235"/>
    </location>
</feature>
<keyword evidence="9" id="KW-0067">ATP-binding</keyword>
<dbReference type="InterPro" id="IPR036097">
    <property type="entry name" value="HisK_dim/P_sf"/>
</dbReference>
<protein>
    <recommendedName>
        <fullName evidence="3">histidine kinase</fullName>
        <ecNumber evidence="3">2.7.13.3</ecNumber>
    </recommendedName>
</protein>
<dbReference type="InterPro" id="IPR005467">
    <property type="entry name" value="His_kinase_dom"/>
</dbReference>
<reference evidence="15 16" key="1">
    <citation type="submission" date="2016-10" db="EMBL/GenBank/DDBJ databases">
        <authorList>
            <person name="de Groot N.N."/>
        </authorList>
    </citation>
    <scope>NUCLEOTIDE SEQUENCE [LARGE SCALE GENOMIC DNA]</scope>
    <source>
        <strain evidence="15 16">R-24608</strain>
    </source>
</reference>
<evidence type="ECO:0000256" key="6">
    <source>
        <dbReference type="ARBA" id="ARBA00022692"/>
    </source>
</evidence>
<evidence type="ECO:0000256" key="1">
    <source>
        <dbReference type="ARBA" id="ARBA00000085"/>
    </source>
</evidence>
<feature type="transmembrane region" description="Helical" evidence="12">
    <location>
        <begin position="159"/>
        <end position="177"/>
    </location>
</feature>
<dbReference type="Proteomes" id="UP000183656">
    <property type="component" value="Unassembled WGS sequence"/>
</dbReference>
<evidence type="ECO:0000259" key="13">
    <source>
        <dbReference type="PROSITE" id="PS50109"/>
    </source>
</evidence>
<evidence type="ECO:0000256" key="4">
    <source>
        <dbReference type="ARBA" id="ARBA00022553"/>
    </source>
</evidence>
<keyword evidence="4" id="KW-0597">Phosphoprotein</keyword>
<dbReference type="PROSITE" id="PS50109">
    <property type="entry name" value="HIS_KIN"/>
    <property type="match status" value="1"/>
</dbReference>
<dbReference type="RefSeq" id="WP_054254786.1">
    <property type="nucleotide sequence ID" value="NZ_CYIG01000002.1"/>
</dbReference>
<gene>
    <name evidence="15" type="ORF">SAMN04489707_100422</name>
</gene>
<dbReference type="PROSITE" id="PS50885">
    <property type="entry name" value="HAMP"/>
    <property type="match status" value="1"/>
</dbReference>
<dbReference type="InterPro" id="IPR036890">
    <property type="entry name" value="HATPase_C_sf"/>
</dbReference>
<dbReference type="STRING" id="343013.SAMN04489707_100422"/>
<dbReference type="Pfam" id="PF00512">
    <property type="entry name" value="HisKA"/>
    <property type="match status" value="1"/>
</dbReference>
<comment type="subcellular location">
    <subcellularLocation>
        <location evidence="2">Membrane</location>
        <topology evidence="2">Multi-pass membrane protein</topology>
    </subcellularLocation>
</comment>
<accession>A0A1I7G3X2</accession>
<keyword evidence="5" id="KW-0808">Transferase</keyword>
<evidence type="ECO:0000256" key="10">
    <source>
        <dbReference type="ARBA" id="ARBA00022989"/>
    </source>
</evidence>
<evidence type="ECO:0000256" key="8">
    <source>
        <dbReference type="ARBA" id="ARBA00022777"/>
    </source>
</evidence>
<dbReference type="EC" id="2.7.13.3" evidence="3"/>
<keyword evidence="16" id="KW-1185">Reference proteome</keyword>
<dbReference type="Gene3D" id="1.10.287.130">
    <property type="match status" value="1"/>
</dbReference>
<proteinExistence type="predicted"/>
<feature type="transmembrane region" description="Helical" evidence="12">
    <location>
        <begin position="14"/>
        <end position="33"/>
    </location>
</feature>
<evidence type="ECO:0000256" key="7">
    <source>
        <dbReference type="ARBA" id="ARBA00022741"/>
    </source>
</evidence>
<keyword evidence="7" id="KW-0547">Nucleotide-binding</keyword>
<dbReference type="SUPFAM" id="SSF47384">
    <property type="entry name" value="Homodimeric domain of signal transducing histidine kinase"/>
    <property type="match status" value="1"/>
</dbReference>
<dbReference type="EMBL" id="FPBX01000004">
    <property type="protein sequence ID" value="SFU43159.1"/>
    <property type="molecule type" value="Genomic_DNA"/>
</dbReference>
<dbReference type="InterPro" id="IPR050428">
    <property type="entry name" value="TCS_sensor_his_kinase"/>
</dbReference>
<dbReference type="GO" id="GO:0005524">
    <property type="term" value="F:ATP binding"/>
    <property type="evidence" value="ECO:0007669"/>
    <property type="project" value="UniProtKB-KW"/>
</dbReference>
<keyword evidence="12" id="KW-0472">Membrane</keyword>
<evidence type="ECO:0000259" key="14">
    <source>
        <dbReference type="PROSITE" id="PS50885"/>
    </source>
</evidence>
<dbReference type="SUPFAM" id="SSF55874">
    <property type="entry name" value="ATPase domain of HSP90 chaperone/DNA topoisomerase II/histidine kinase"/>
    <property type="match status" value="1"/>
</dbReference>
<dbReference type="CDD" id="cd00082">
    <property type="entry name" value="HisKA"/>
    <property type="match status" value="1"/>
</dbReference>
<keyword evidence="11" id="KW-0902">Two-component regulatory system</keyword>
<dbReference type="PANTHER" id="PTHR45436">
    <property type="entry name" value="SENSOR HISTIDINE KINASE YKOH"/>
    <property type="match status" value="1"/>
</dbReference>
<dbReference type="PANTHER" id="PTHR45436:SF14">
    <property type="entry name" value="SENSOR PROTEIN QSEC"/>
    <property type="match status" value="1"/>
</dbReference>
<evidence type="ECO:0000256" key="2">
    <source>
        <dbReference type="ARBA" id="ARBA00004141"/>
    </source>
</evidence>
<dbReference type="Pfam" id="PF02518">
    <property type="entry name" value="HATPase_c"/>
    <property type="match status" value="1"/>
</dbReference>
<dbReference type="SMART" id="SM00388">
    <property type="entry name" value="HisKA"/>
    <property type="match status" value="1"/>
</dbReference>
<feature type="domain" description="Histidine kinase" evidence="13">
    <location>
        <begin position="243"/>
        <end position="462"/>
    </location>
</feature>
<dbReference type="InterPro" id="IPR003661">
    <property type="entry name" value="HisK_dim/P_dom"/>
</dbReference>
<dbReference type="OrthoDB" id="9809766at2"/>
<evidence type="ECO:0000256" key="5">
    <source>
        <dbReference type="ARBA" id="ARBA00022679"/>
    </source>
</evidence>
<evidence type="ECO:0000313" key="16">
    <source>
        <dbReference type="Proteomes" id="UP000183656"/>
    </source>
</evidence>
<dbReference type="SMART" id="SM00387">
    <property type="entry name" value="HATPase_c"/>
    <property type="match status" value="1"/>
</dbReference>
<sequence>MKQRSLSWSLTRALLPWVALVWVAISLGVAWYVQHELAEQLDAGLVESAERLLDLAAHDARNHEKPSERDGTLFRLEVPHSKLHGAKHDVLLYQVVNTDNELLLRSADAPRYPLPVPLSTGFREYAGLRIYTLAHPSLPMYIHAGDPLAHRQATRTRTLLGLLVPLLVVLPLLGWLIRTVTRRVLAPAGQIARELQQRDGRHLAPLAPAQPLPAELQTIVGSANHLLQRLEGALDTERALAANAAHELRTPLATVRLRLQTALAQVSDGPARQRVAEALDSLDQLGRRSEKLLQLSRAESGAALAQERVNLGKLAAVVAQEFWSDPALLQRLHLVLPESEDVWVRGDFDALAIALRNLVENAVRYAPSGPVTIAVEAPATCSVSDEGPGLSPERAHALLQRHQRNGHAPPACSAPAHVPGYGLGLSIVSTIVQRQGGALALQSPPPGQPHGLRAALLLRAAEQPTAPGI</sequence>
<organism evidence="15 16">
    <name type="scientific">Paenacidovorax caeni</name>
    <dbReference type="NCBI Taxonomy" id="343013"/>
    <lineage>
        <taxon>Bacteria</taxon>
        <taxon>Pseudomonadati</taxon>
        <taxon>Pseudomonadota</taxon>
        <taxon>Betaproteobacteria</taxon>
        <taxon>Burkholderiales</taxon>
        <taxon>Comamonadaceae</taxon>
        <taxon>Paenacidovorax</taxon>
    </lineage>
</organism>
<evidence type="ECO:0000313" key="15">
    <source>
        <dbReference type="EMBL" id="SFU43159.1"/>
    </source>
</evidence>
<dbReference type="GO" id="GO:0000155">
    <property type="term" value="F:phosphorelay sensor kinase activity"/>
    <property type="evidence" value="ECO:0007669"/>
    <property type="project" value="InterPro"/>
</dbReference>